<organism evidence="9">
    <name type="scientific">marine sediment metagenome</name>
    <dbReference type="NCBI Taxonomy" id="412755"/>
    <lineage>
        <taxon>unclassified sequences</taxon>
        <taxon>metagenomes</taxon>
        <taxon>ecological metagenomes</taxon>
    </lineage>
</organism>
<feature type="transmembrane region" description="Helical" evidence="7">
    <location>
        <begin position="134"/>
        <end position="154"/>
    </location>
</feature>
<evidence type="ECO:0000256" key="7">
    <source>
        <dbReference type="SAM" id="Phobius"/>
    </source>
</evidence>
<feature type="domain" description="ABC transmembrane type-1" evidence="8">
    <location>
        <begin position="96"/>
        <end position="304"/>
    </location>
</feature>
<evidence type="ECO:0000256" key="6">
    <source>
        <dbReference type="ARBA" id="ARBA00023136"/>
    </source>
</evidence>
<dbReference type="PROSITE" id="PS50928">
    <property type="entry name" value="ABC_TM1"/>
    <property type="match status" value="1"/>
</dbReference>
<sequence>MFCKEVYPLINTEKDDTVLIEKEGLINSLIVNIRKNSFGILILAPALLYLLAFLIIILYQIIILSLTYVAPNLAETFPTVKNFLDLANNKEFIGAFKRTIVFTLIGTPLELIAGMIAAGLIYREFKGRGIIRSLFVIPLAIPGIVTAIILFILFDFPFGHINDLLLGRHSFFPKIISYPIPWRSSATFSLGVAMFGKVWRDMPISMLIILSGLQSITRDQYEAAKTMGAGALQQFKYITLPLLIPAISTVLVLRSIEMWKEFIFPFILAGSYPLLGTLIERAYHEWNSATEAATIGLILLFCIV</sequence>
<evidence type="ECO:0000256" key="5">
    <source>
        <dbReference type="ARBA" id="ARBA00022989"/>
    </source>
</evidence>
<dbReference type="CDD" id="cd06261">
    <property type="entry name" value="TM_PBP2"/>
    <property type="match status" value="1"/>
</dbReference>
<evidence type="ECO:0000259" key="8">
    <source>
        <dbReference type="PROSITE" id="PS50928"/>
    </source>
</evidence>
<feature type="non-terminal residue" evidence="9">
    <location>
        <position position="304"/>
    </location>
</feature>
<evidence type="ECO:0000256" key="4">
    <source>
        <dbReference type="ARBA" id="ARBA00022692"/>
    </source>
</evidence>
<evidence type="ECO:0000256" key="1">
    <source>
        <dbReference type="ARBA" id="ARBA00004651"/>
    </source>
</evidence>
<keyword evidence="2" id="KW-0813">Transport</keyword>
<comment type="subcellular location">
    <subcellularLocation>
        <location evidence="1">Cell membrane</location>
        <topology evidence="1">Multi-pass membrane protein</topology>
    </subcellularLocation>
</comment>
<reference evidence="9" key="1">
    <citation type="journal article" date="2014" name="Front. Microbiol.">
        <title>High frequency of phylogenetically diverse reductive dehalogenase-homologous genes in deep subseafloor sedimentary metagenomes.</title>
        <authorList>
            <person name="Kawai M."/>
            <person name="Futagami T."/>
            <person name="Toyoda A."/>
            <person name="Takaki Y."/>
            <person name="Nishi S."/>
            <person name="Hori S."/>
            <person name="Arai W."/>
            <person name="Tsubouchi T."/>
            <person name="Morono Y."/>
            <person name="Uchiyama I."/>
            <person name="Ito T."/>
            <person name="Fujiyama A."/>
            <person name="Inagaki F."/>
            <person name="Takami H."/>
        </authorList>
    </citation>
    <scope>NUCLEOTIDE SEQUENCE</scope>
    <source>
        <strain evidence="9">Expedition CK06-06</strain>
    </source>
</reference>
<accession>X1AYY4</accession>
<dbReference type="AlphaFoldDB" id="X1AYY4"/>
<keyword evidence="6 7" id="KW-0472">Membrane</keyword>
<dbReference type="InterPro" id="IPR000515">
    <property type="entry name" value="MetI-like"/>
</dbReference>
<dbReference type="InterPro" id="IPR035906">
    <property type="entry name" value="MetI-like_sf"/>
</dbReference>
<feature type="transmembrane region" description="Helical" evidence="7">
    <location>
        <begin position="38"/>
        <end position="62"/>
    </location>
</feature>
<evidence type="ECO:0000313" key="9">
    <source>
        <dbReference type="EMBL" id="GAG74392.1"/>
    </source>
</evidence>
<comment type="caution">
    <text evidence="9">The sequence shown here is derived from an EMBL/GenBank/DDBJ whole genome shotgun (WGS) entry which is preliminary data.</text>
</comment>
<keyword evidence="3" id="KW-1003">Cell membrane</keyword>
<dbReference type="EMBL" id="BART01000703">
    <property type="protein sequence ID" value="GAG74392.1"/>
    <property type="molecule type" value="Genomic_DNA"/>
</dbReference>
<protein>
    <recommendedName>
        <fullName evidence="8">ABC transmembrane type-1 domain-containing protein</fullName>
    </recommendedName>
</protein>
<dbReference type="SUPFAM" id="SSF161098">
    <property type="entry name" value="MetI-like"/>
    <property type="match status" value="1"/>
</dbReference>
<evidence type="ECO:0000256" key="3">
    <source>
        <dbReference type="ARBA" id="ARBA00022475"/>
    </source>
</evidence>
<dbReference type="GO" id="GO:0055085">
    <property type="term" value="P:transmembrane transport"/>
    <property type="evidence" value="ECO:0007669"/>
    <property type="project" value="InterPro"/>
</dbReference>
<keyword evidence="5 7" id="KW-1133">Transmembrane helix</keyword>
<dbReference type="GO" id="GO:0005886">
    <property type="term" value="C:plasma membrane"/>
    <property type="evidence" value="ECO:0007669"/>
    <property type="project" value="UniProtKB-SubCell"/>
</dbReference>
<name>X1AYY4_9ZZZZ</name>
<dbReference type="PANTHER" id="PTHR43005">
    <property type="entry name" value="BLR7065 PROTEIN"/>
    <property type="match status" value="1"/>
</dbReference>
<gene>
    <name evidence="9" type="ORF">S01H4_03017</name>
</gene>
<dbReference type="Gene3D" id="1.10.3720.10">
    <property type="entry name" value="MetI-like"/>
    <property type="match status" value="1"/>
</dbReference>
<dbReference type="PANTHER" id="PTHR43005:SF1">
    <property type="entry name" value="SPERMIDINE_PUTRESCINE TRANSPORT SYSTEM PERMEASE PROTEIN"/>
    <property type="match status" value="1"/>
</dbReference>
<dbReference type="Pfam" id="PF00528">
    <property type="entry name" value="BPD_transp_1"/>
    <property type="match status" value="1"/>
</dbReference>
<proteinExistence type="predicted"/>
<feature type="transmembrane region" description="Helical" evidence="7">
    <location>
        <begin position="100"/>
        <end position="122"/>
    </location>
</feature>
<evidence type="ECO:0000256" key="2">
    <source>
        <dbReference type="ARBA" id="ARBA00022448"/>
    </source>
</evidence>
<keyword evidence="4 7" id="KW-0812">Transmembrane</keyword>